<feature type="domain" description="USP" evidence="1">
    <location>
        <begin position="41"/>
        <end position="315"/>
    </location>
</feature>
<proteinExistence type="predicted"/>
<sequence>MKLVSIVFSWVSQKILPYPSAKPHPLYEAINSSLQSLHFPLQFVALKQGATCYLNSVLQVLFMTREILESLERKKDLNETEMSLRDLFDKLKTEECGTESITQILDIKDVHGPRDAAQYLKFLLNRMSTEVSKVSVWLLLNIFALPNSSLVSLLFVLQPFCGKIKDLTECSKCSNNGVNESEFFILPLPLSDSSSVVGLTLLSRFTVHCSLSDITSLFQSCEITECPDILVLLVKRLAKKVSMKVELSETIELKTGTEYSLSGIVDHMGKGKGHYTATLESEDGLWYCFNDTNVTPVFCKSVQSSGEYCSLQNRQNISSWSIKQAFCVRQGN</sequence>
<keyword evidence="3" id="KW-1185">Reference proteome</keyword>
<dbReference type="PANTHER" id="PTHR24006">
    <property type="entry name" value="UBIQUITIN CARBOXYL-TERMINAL HYDROLASE"/>
    <property type="match status" value="1"/>
</dbReference>
<dbReference type="PANTHER" id="PTHR24006:SF899">
    <property type="entry name" value="UBIQUITIN CARBOXYL-TERMINAL HYDROLASE"/>
    <property type="match status" value="1"/>
</dbReference>
<name>A0A8C6WXS2_9GOBI</name>
<dbReference type="InterPro" id="IPR028889">
    <property type="entry name" value="USP"/>
</dbReference>
<dbReference type="GO" id="GO:0005829">
    <property type="term" value="C:cytosol"/>
    <property type="evidence" value="ECO:0007669"/>
    <property type="project" value="TreeGrafter"/>
</dbReference>
<dbReference type="GO" id="GO:0004843">
    <property type="term" value="F:cysteine-type deubiquitinase activity"/>
    <property type="evidence" value="ECO:0007669"/>
    <property type="project" value="InterPro"/>
</dbReference>
<organism evidence="2 3">
    <name type="scientific">Neogobius melanostomus</name>
    <name type="common">round goby</name>
    <dbReference type="NCBI Taxonomy" id="47308"/>
    <lineage>
        <taxon>Eukaryota</taxon>
        <taxon>Metazoa</taxon>
        <taxon>Chordata</taxon>
        <taxon>Craniata</taxon>
        <taxon>Vertebrata</taxon>
        <taxon>Euteleostomi</taxon>
        <taxon>Actinopterygii</taxon>
        <taxon>Neopterygii</taxon>
        <taxon>Teleostei</taxon>
        <taxon>Neoteleostei</taxon>
        <taxon>Acanthomorphata</taxon>
        <taxon>Gobiaria</taxon>
        <taxon>Gobiiformes</taxon>
        <taxon>Gobioidei</taxon>
        <taxon>Gobiidae</taxon>
        <taxon>Benthophilinae</taxon>
        <taxon>Neogobiini</taxon>
        <taxon>Neogobius</taxon>
    </lineage>
</organism>
<accession>A0A8C6WXS2</accession>
<dbReference type="Proteomes" id="UP000694523">
    <property type="component" value="Unplaced"/>
</dbReference>
<dbReference type="Pfam" id="PF00443">
    <property type="entry name" value="UCH"/>
    <property type="match status" value="1"/>
</dbReference>
<dbReference type="InterPro" id="IPR038765">
    <property type="entry name" value="Papain-like_cys_pep_sf"/>
</dbReference>
<dbReference type="GO" id="GO:0005634">
    <property type="term" value="C:nucleus"/>
    <property type="evidence" value="ECO:0007669"/>
    <property type="project" value="TreeGrafter"/>
</dbReference>
<evidence type="ECO:0000313" key="3">
    <source>
        <dbReference type="Proteomes" id="UP000694523"/>
    </source>
</evidence>
<evidence type="ECO:0000259" key="1">
    <source>
        <dbReference type="PROSITE" id="PS50235"/>
    </source>
</evidence>
<dbReference type="SUPFAM" id="SSF54001">
    <property type="entry name" value="Cysteine proteinases"/>
    <property type="match status" value="1"/>
</dbReference>
<dbReference type="Ensembl" id="ENSNMLT00000044255.1">
    <property type="protein sequence ID" value="ENSNMLP00000039770.1"/>
    <property type="gene ID" value="ENSNMLG00000024500.1"/>
</dbReference>
<reference evidence="2" key="1">
    <citation type="submission" date="2025-08" db="UniProtKB">
        <authorList>
            <consortium name="Ensembl"/>
        </authorList>
    </citation>
    <scope>IDENTIFICATION</scope>
</reference>
<dbReference type="InterPro" id="IPR001394">
    <property type="entry name" value="Peptidase_C19_UCH"/>
</dbReference>
<reference evidence="2" key="2">
    <citation type="submission" date="2025-09" db="UniProtKB">
        <authorList>
            <consortium name="Ensembl"/>
        </authorList>
    </citation>
    <scope>IDENTIFICATION</scope>
</reference>
<dbReference type="Gene3D" id="3.90.70.10">
    <property type="entry name" value="Cysteine proteinases"/>
    <property type="match status" value="1"/>
</dbReference>
<dbReference type="GO" id="GO:0016579">
    <property type="term" value="P:protein deubiquitination"/>
    <property type="evidence" value="ECO:0007669"/>
    <property type="project" value="InterPro"/>
</dbReference>
<dbReference type="PROSITE" id="PS50235">
    <property type="entry name" value="USP_3"/>
    <property type="match status" value="1"/>
</dbReference>
<evidence type="ECO:0000313" key="2">
    <source>
        <dbReference type="Ensembl" id="ENSNMLP00000039770.1"/>
    </source>
</evidence>
<dbReference type="AlphaFoldDB" id="A0A8C6WXS2"/>
<protein>
    <recommendedName>
        <fullName evidence="1">USP domain-containing protein</fullName>
    </recommendedName>
</protein>
<dbReference type="CDD" id="cd02257">
    <property type="entry name" value="Peptidase_C19"/>
    <property type="match status" value="1"/>
</dbReference>
<dbReference type="InterPro" id="IPR050164">
    <property type="entry name" value="Peptidase_C19"/>
</dbReference>